<dbReference type="Proteomes" id="UP000706122">
    <property type="component" value="Unassembled WGS sequence"/>
</dbReference>
<evidence type="ECO:0000313" key="1">
    <source>
        <dbReference type="EMBL" id="MBM4716168.1"/>
    </source>
</evidence>
<evidence type="ECO:0008006" key="3">
    <source>
        <dbReference type="Google" id="ProtNLM"/>
    </source>
</evidence>
<dbReference type="AlphaFoldDB" id="A0AAE2W8Y3"/>
<gene>
    <name evidence="1" type="ORF">GS551_18580</name>
</gene>
<sequence>MSAPTAALASTLARDWVLEVDTSSNGTPVWAKVRGLTSVAPIFEGSEQDDSDIDSEGFASSIVTGLAFRIEGSGKRKGEQTTGFVDDPGQNFLRQKGRKTGADNIITARIYRRDALPDAYQAETTVKWTDSAAGDTNALQEFSFTLSGRGKPLDIAKPSTAYTVTIGGSPTGGTFTLSVGGQTTAGIAYNATAAAVKSALEALSTVGTGNANVTGSAGGPYTASLANGGVLTGSGASLTPSGTVTVNP</sequence>
<proteinExistence type="predicted"/>
<accession>A0AAE2W8Y3</accession>
<reference evidence="1" key="1">
    <citation type="submission" date="2019-11" db="EMBL/GenBank/DDBJ databases">
        <title>Spread of Macrolides and rifampicin resistant Rhodococcus equi in clinical isolates in the USA.</title>
        <authorList>
            <person name="Alvarez-Narvaez S."/>
            <person name="Huber L."/>
            <person name="Cohen N.D."/>
            <person name="Slovis N."/>
            <person name="Greiter M."/>
            <person name="Giguere S."/>
            <person name="Hart K."/>
        </authorList>
    </citation>
    <scope>NUCLEOTIDE SEQUENCE</scope>
    <source>
        <strain evidence="1">Lh_5</strain>
    </source>
</reference>
<organism evidence="1 2">
    <name type="scientific">Rhodococcus hoagii</name>
    <name type="common">Corynebacterium equii</name>
    <dbReference type="NCBI Taxonomy" id="43767"/>
    <lineage>
        <taxon>Bacteria</taxon>
        <taxon>Bacillati</taxon>
        <taxon>Actinomycetota</taxon>
        <taxon>Actinomycetes</taxon>
        <taxon>Mycobacteriales</taxon>
        <taxon>Nocardiaceae</taxon>
        <taxon>Prescottella</taxon>
    </lineage>
</organism>
<dbReference type="NCBIfam" id="NF047353">
    <property type="entry name" value="tube_lmo2291"/>
    <property type="match status" value="1"/>
</dbReference>
<dbReference type="EMBL" id="WUYC01000004">
    <property type="protein sequence ID" value="MBM4716168.1"/>
    <property type="molecule type" value="Genomic_DNA"/>
</dbReference>
<name>A0AAE2W8Y3_RHOHA</name>
<evidence type="ECO:0000313" key="2">
    <source>
        <dbReference type="Proteomes" id="UP000706122"/>
    </source>
</evidence>
<protein>
    <recommendedName>
        <fullName evidence="3">Major tail protein</fullName>
    </recommendedName>
</protein>
<comment type="caution">
    <text evidence="1">The sequence shown here is derived from an EMBL/GenBank/DDBJ whole genome shotgun (WGS) entry which is preliminary data.</text>
</comment>